<proteinExistence type="predicted"/>
<protein>
    <submittedName>
        <fullName evidence="1">Uncharacterized protein</fullName>
    </submittedName>
</protein>
<evidence type="ECO:0000313" key="1">
    <source>
        <dbReference type="EMBL" id="ENW87341.1"/>
    </source>
</evidence>
<organism evidence="1 2">
    <name type="scientific">Acinetobacter pseudolwoffii</name>
    <dbReference type="NCBI Taxonomy" id="2053287"/>
    <lineage>
        <taxon>Bacteria</taxon>
        <taxon>Pseudomonadati</taxon>
        <taxon>Pseudomonadota</taxon>
        <taxon>Gammaproteobacteria</taxon>
        <taxon>Moraxellales</taxon>
        <taxon>Moraxellaceae</taxon>
        <taxon>Acinetobacter</taxon>
    </lineage>
</organism>
<dbReference type="EMBL" id="APRJ01000010">
    <property type="protein sequence ID" value="ENW87341.1"/>
    <property type="molecule type" value="Genomic_DNA"/>
</dbReference>
<keyword evidence="2" id="KW-1185">Reference proteome</keyword>
<dbReference type="HOGENOM" id="CLU_2968830_0_0_6"/>
<accession>N9M9J4</accession>
<comment type="caution">
    <text evidence="1">The sequence shown here is derived from an EMBL/GenBank/DDBJ whole genome shotgun (WGS) entry which is preliminary data.</text>
</comment>
<dbReference type="RefSeq" id="WP_005169744.1">
    <property type="nucleotide sequence ID" value="NZ_CP083759.1"/>
</dbReference>
<sequence>MNQIKIGHQVKLAQFEHYIFTVTAAHQDGSFTVTTTLDGQQILSYENVAQEMLKPLMR</sequence>
<dbReference type="Proteomes" id="UP000023774">
    <property type="component" value="Unassembled WGS sequence"/>
</dbReference>
<name>N9M9J4_9GAMM</name>
<dbReference type="AlphaFoldDB" id="N9M9J4"/>
<evidence type="ECO:0000313" key="2">
    <source>
        <dbReference type="Proteomes" id="UP000023774"/>
    </source>
</evidence>
<gene>
    <name evidence="1" type="ORF">F906_00574</name>
</gene>
<dbReference type="PATRIC" id="fig|1217709.3.peg.543"/>
<reference evidence="1 2" key="1">
    <citation type="submission" date="2013-02" db="EMBL/GenBank/DDBJ databases">
        <title>The Genome Sequence of Acinetobacter sp. NIPH 713.</title>
        <authorList>
            <consortium name="The Broad Institute Genome Sequencing Platform"/>
            <consortium name="The Broad Institute Genome Sequencing Center for Infectious Disease"/>
            <person name="Cerqueira G."/>
            <person name="Feldgarden M."/>
            <person name="Courvalin P."/>
            <person name="Perichon B."/>
            <person name="Grillot-Courvalin C."/>
            <person name="Clermont D."/>
            <person name="Rocha E."/>
            <person name="Yoon E.-J."/>
            <person name="Nemec A."/>
            <person name="Walker B."/>
            <person name="Young S.K."/>
            <person name="Zeng Q."/>
            <person name="Gargeya S."/>
            <person name="Fitzgerald M."/>
            <person name="Haas B."/>
            <person name="Abouelleil A."/>
            <person name="Alvarado L."/>
            <person name="Arachchi H.M."/>
            <person name="Berlin A.M."/>
            <person name="Chapman S.B."/>
            <person name="Dewar J."/>
            <person name="Goldberg J."/>
            <person name="Griggs A."/>
            <person name="Gujja S."/>
            <person name="Hansen M."/>
            <person name="Howarth C."/>
            <person name="Imamovic A."/>
            <person name="Larimer J."/>
            <person name="McCowan C."/>
            <person name="Murphy C."/>
            <person name="Neiman D."/>
            <person name="Pearson M."/>
            <person name="Priest M."/>
            <person name="Roberts A."/>
            <person name="Saif S."/>
            <person name="Shea T."/>
            <person name="Sisk P."/>
            <person name="Sykes S."/>
            <person name="Wortman J."/>
            <person name="Nusbaum C."/>
            <person name="Birren B."/>
        </authorList>
    </citation>
    <scope>NUCLEOTIDE SEQUENCE [LARGE SCALE GENOMIC DNA]</scope>
    <source>
        <strain evidence="1 2">NIPH 713</strain>
    </source>
</reference>